<evidence type="ECO:0008006" key="3">
    <source>
        <dbReference type="Google" id="ProtNLM"/>
    </source>
</evidence>
<dbReference type="Proteomes" id="UP001497480">
    <property type="component" value="Unassembled WGS sequence"/>
</dbReference>
<evidence type="ECO:0000313" key="2">
    <source>
        <dbReference type="Proteomes" id="UP001497480"/>
    </source>
</evidence>
<evidence type="ECO:0000313" key="1">
    <source>
        <dbReference type="EMBL" id="CAL0323999.1"/>
    </source>
</evidence>
<proteinExistence type="predicted"/>
<dbReference type="PANTHER" id="PTHR35317">
    <property type="entry name" value="OS04G0629600 PROTEIN"/>
    <property type="match status" value="1"/>
</dbReference>
<dbReference type="EMBL" id="CAXHTB010000017">
    <property type="protein sequence ID" value="CAL0323999.1"/>
    <property type="molecule type" value="Genomic_DNA"/>
</dbReference>
<name>A0AAV1XR05_LUPLU</name>
<gene>
    <name evidence="1" type="ORF">LLUT_LOCUS25059</name>
</gene>
<dbReference type="Pfam" id="PF14223">
    <property type="entry name" value="Retrotran_gag_2"/>
    <property type="match status" value="1"/>
</dbReference>
<reference evidence="1 2" key="1">
    <citation type="submission" date="2024-03" db="EMBL/GenBank/DDBJ databases">
        <authorList>
            <person name="Martinez-Hernandez J."/>
        </authorList>
    </citation>
    <scope>NUCLEOTIDE SEQUENCE [LARGE SCALE GENOMIC DNA]</scope>
</reference>
<comment type="caution">
    <text evidence="1">The sequence shown here is derived from an EMBL/GenBank/DDBJ whole genome shotgun (WGS) entry which is preliminary data.</text>
</comment>
<sequence>MVGNNSNLPSMSLPILTEKNWDRWCTQMNALFNFQEVSDVVEFGLPNLGPEVTEIQRAILKEARKKDNRALFLLHQCVDDIHFEKIQHATFPKEVWDILIRSNDGGDKIKKVKLQTLRKQYELIQMEETNKVGEYFTKVLTITNQMKGCGETITDLVIMEKIMRSLPQRFDYIVVAIEESKDVSLMKIEELQSSLEAHDMRLAGRNPTKNSKQALKAIQYKKI</sequence>
<keyword evidence="2" id="KW-1185">Reference proteome</keyword>
<accession>A0AAV1XR05</accession>
<protein>
    <recommendedName>
        <fullName evidence="3">Retrovirus-related Pol polyprotein from transposon TNT 1-94</fullName>
    </recommendedName>
</protein>
<organism evidence="1 2">
    <name type="scientific">Lupinus luteus</name>
    <name type="common">European yellow lupine</name>
    <dbReference type="NCBI Taxonomy" id="3873"/>
    <lineage>
        <taxon>Eukaryota</taxon>
        <taxon>Viridiplantae</taxon>
        <taxon>Streptophyta</taxon>
        <taxon>Embryophyta</taxon>
        <taxon>Tracheophyta</taxon>
        <taxon>Spermatophyta</taxon>
        <taxon>Magnoliopsida</taxon>
        <taxon>eudicotyledons</taxon>
        <taxon>Gunneridae</taxon>
        <taxon>Pentapetalae</taxon>
        <taxon>rosids</taxon>
        <taxon>fabids</taxon>
        <taxon>Fabales</taxon>
        <taxon>Fabaceae</taxon>
        <taxon>Papilionoideae</taxon>
        <taxon>50 kb inversion clade</taxon>
        <taxon>genistoids sensu lato</taxon>
        <taxon>core genistoids</taxon>
        <taxon>Genisteae</taxon>
        <taxon>Lupinus</taxon>
    </lineage>
</organism>
<dbReference type="AlphaFoldDB" id="A0AAV1XR05"/>
<dbReference type="PANTHER" id="PTHR35317:SF28">
    <property type="entry name" value="ZINC FINGER, CCHC-TYPE, RIBONUCLEASE H-LIKE DOMAIN, GAG-PRE-INTEGRASE DOMAIN PROTEIN-RELATED"/>
    <property type="match status" value="1"/>
</dbReference>